<evidence type="ECO:0000313" key="1">
    <source>
        <dbReference type="EMBL" id="MBM6819772.1"/>
    </source>
</evidence>
<accession>A0ABS2FID3</accession>
<dbReference type="InterPro" id="IPR021328">
    <property type="entry name" value="CotB-like"/>
</dbReference>
<dbReference type="SUPFAM" id="SSF158430">
    <property type="entry name" value="Bacillus cereus metalloprotein-like"/>
    <property type="match status" value="1"/>
</dbReference>
<name>A0ABS2FID3_9CLOT</name>
<sequence>IILPLLADHVLREANRYIRLLNE</sequence>
<dbReference type="Pfam" id="PF11155">
    <property type="entry name" value="DUF2935"/>
    <property type="match status" value="1"/>
</dbReference>
<gene>
    <name evidence="1" type="ORF">H6A19_10560</name>
</gene>
<organism evidence="1 2">
    <name type="scientific">Clostridium saudiense</name>
    <dbReference type="NCBI Taxonomy" id="1414720"/>
    <lineage>
        <taxon>Bacteria</taxon>
        <taxon>Bacillati</taxon>
        <taxon>Bacillota</taxon>
        <taxon>Clostridia</taxon>
        <taxon>Eubacteriales</taxon>
        <taxon>Clostridiaceae</taxon>
        <taxon>Clostridium</taxon>
    </lineage>
</organism>
<keyword evidence="2" id="KW-1185">Reference proteome</keyword>
<dbReference type="Gene3D" id="1.20.1260.120">
    <property type="entry name" value="Protein of unknown function DUF2935"/>
    <property type="match status" value="1"/>
</dbReference>
<comment type="caution">
    <text evidence="1">The sequence shown here is derived from an EMBL/GenBank/DDBJ whole genome shotgun (WGS) entry which is preliminary data.</text>
</comment>
<protein>
    <submittedName>
        <fullName evidence="1">DUF2935 domain-containing protein</fullName>
    </submittedName>
</protein>
<feature type="non-terminal residue" evidence="1">
    <location>
        <position position="1"/>
    </location>
</feature>
<reference evidence="1 2" key="1">
    <citation type="journal article" date="2021" name="Sci. Rep.">
        <title>The distribution of antibiotic resistance genes in chicken gut microbiota commensals.</title>
        <authorList>
            <person name="Juricova H."/>
            <person name="Matiasovicova J."/>
            <person name="Kubasova T."/>
            <person name="Cejkova D."/>
            <person name="Rychlik I."/>
        </authorList>
    </citation>
    <scope>NUCLEOTIDE SEQUENCE [LARGE SCALE GENOMIC DNA]</scope>
    <source>
        <strain evidence="1 2">An435</strain>
    </source>
</reference>
<evidence type="ECO:0000313" key="2">
    <source>
        <dbReference type="Proteomes" id="UP000767334"/>
    </source>
</evidence>
<proteinExistence type="predicted"/>
<dbReference type="Proteomes" id="UP000767334">
    <property type="component" value="Unassembled WGS sequence"/>
</dbReference>
<dbReference type="EMBL" id="JACJLL010000061">
    <property type="protein sequence ID" value="MBM6819772.1"/>
    <property type="molecule type" value="Genomic_DNA"/>
</dbReference>